<dbReference type="InterPro" id="IPR036249">
    <property type="entry name" value="Thioredoxin-like_sf"/>
</dbReference>
<evidence type="ECO:0000313" key="3">
    <source>
        <dbReference type="EMBL" id="VAW91020.1"/>
    </source>
</evidence>
<keyword evidence="1" id="KW-0732">Signal</keyword>
<feature type="domain" description="Thioredoxin" evidence="2">
    <location>
        <begin position="40"/>
        <end position="173"/>
    </location>
</feature>
<protein>
    <submittedName>
        <fullName evidence="3">Thioredoxin SoxW</fullName>
    </submittedName>
</protein>
<dbReference type="PANTHER" id="PTHR15337:SF11">
    <property type="entry name" value="THIOREDOXIN DOMAIN-CONTAINING PROTEIN"/>
    <property type="match status" value="1"/>
</dbReference>
<name>A0A3B0ZPA6_9ZZZZ</name>
<evidence type="ECO:0000256" key="1">
    <source>
        <dbReference type="ARBA" id="ARBA00022729"/>
    </source>
</evidence>
<proteinExistence type="predicted"/>
<dbReference type="PANTHER" id="PTHR15337">
    <property type="entry name" value="ANTERIOR GRADIENT PROTEIN-RELATED"/>
    <property type="match status" value="1"/>
</dbReference>
<organism evidence="3">
    <name type="scientific">hydrothermal vent metagenome</name>
    <dbReference type="NCBI Taxonomy" id="652676"/>
    <lineage>
        <taxon>unclassified sequences</taxon>
        <taxon>metagenomes</taxon>
        <taxon>ecological metagenomes</taxon>
    </lineage>
</organism>
<dbReference type="PROSITE" id="PS51352">
    <property type="entry name" value="THIOREDOXIN_2"/>
    <property type="match status" value="1"/>
</dbReference>
<dbReference type="CDD" id="cd02951">
    <property type="entry name" value="SoxW"/>
    <property type="match status" value="1"/>
</dbReference>
<dbReference type="EMBL" id="UOFR01000009">
    <property type="protein sequence ID" value="VAW91020.1"/>
    <property type="molecule type" value="Genomic_DNA"/>
</dbReference>
<dbReference type="InterPro" id="IPR051099">
    <property type="entry name" value="AGR/TXD"/>
</dbReference>
<gene>
    <name evidence="3" type="ORF">MNBD_GAMMA21-2069</name>
</gene>
<dbReference type="AlphaFoldDB" id="A0A3B0ZPA6"/>
<dbReference type="SUPFAM" id="SSF52833">
    <property type="entry name" value="Thioredoxin-like"/>
    <property type="match status" value="2"/>
</dbReference>
<reference evidence="3" key="1">
    <citation type="submission" date="2018-06" db="EMBL/GenBank/DDBJ databases">
        <authorList>
            <person name="Zhirakovskaya E."/>
        </authorList>
    </citation>
    <scope>NUCLEOTIDE SEQUENCE</scope>
</reference>
<dbReference type="InterPro" id="IPR012336">
    <property type="entry name" value="Thioredoxin-like_fold"/>
</dbReference>
<sequence length="357" mass="40557">MRSLLKFFLFIFIATTSLGFVQAGEGSANKSQVKKGQFLGAKPTEYPDWFKESFLDFKEDVADATAAGKRVLVLFHQDGCPYCNAVVEQNLAQKDIETLVRKNFDVIALNMWGDREIATIDGKTYTEKEFAAALKVQFTPTMLFFNESGKLILRLNGYLPPRRFKVALEYIANKEESKSSYRDYVAKHLPAGKSSGKLHAEDFFVTDKINLGKTHTKPFAIFIEQKDCPACDTLHSKILVDKGIRETLKDFTVYQLDMWSDKELTDLTGKKTTARKFAKSLDVKYAPSILVFNQQGEEVIRSEAFFKTFHTHGILTYVSSGAYIKQPSFQRYLTDRAHDIQAEGKNVDLWHMDSGKK</sequence>
<dbReference type="InterPro" id="IPR041737">
    <property type="entry name" value="SoxW"/>
</dbReference>
<dbReference type="Pfam" id="PF13098">
    <property type="entry name" value="Thioredoxin_2"/>
    <property type="match status" value="2"/>
</dbReference>
<accession>A0A3B0ZPA6</accession>
<evidence type="ECO:0000259" key="2">
    <source>
        <dbReference type="PROSITE" id="PS51352"/>
    </source>
</evidence>
<dbReference type="InterPro" id="IPR013766">
    <property type="entry name" value="Thioredoxin_domain"/>
</dbReference>
<dbReference type="Gene3D" id="3.40.30.10">
    <property type="entry name" value="Glutaredoxin"/>
    <property type="match status" value="2"/>
</dbReference>